<dbReference type="EMBL" id="KL198008">
    <property type="protein sequence ID" value="KDQ28198.1"/>
    <property type="molecule type" value="Genomic_DNA"/>
</dbReference>
<feature type="region of interest" description="Disordered" evidence="8">
    <location>
        <begin position="303"/>
        <end position="345"/>
    </location>
</feature>
<feature type="compositionally biased region" description="Polar residues" evidence="8">
    <location>
        <begin position="125"/>
        <end position="140"/>
    </location>
</feature>
<dbReference type="PANTHER" id="PTHR14738:SF29">
    <property type="entry name" value="ZINC FINGER CCCH DOMAIN-CONTAINING PROTEIN 14"/>
    <property type="match status" value="1"/>
</dbReference>
<dbReference type="GO" id="GO:0008270">
    <property type="term" value="F:zinc ion binding"/>
    <property type="evidence" value="ECO:0007669"/>
    <property type="project" value="UniProtKB-KW"/>
</dbReference>
<evidence type="ECO:0000256" key="6">
    <source>
        <dbReference type="ARBA" id="ARBA00022833"/>
    </source>
</evidence>
<dbReference type="InterPro" id="IPR049017">
    <property type="entry name" value="Nab2_Znf4"/>
</dbReference>
<name>A0A067NJH1_PLEO1</name>
<keyword evidence="4" id="KW-0677">Repeat</keyword>
<feature type="domain" description="Nab2 type CCCH zinc finger 4" evidence="9">
    <location>
        <begin position="417"/>
        <end position="439"/>
    </location>
</feature>
<keyword evidence="3" id="KW-0479">Metal-binding</keyword>
<evidence type="ECO:0000256" key="1">
    <source>
        <dbReference type="ARBA" id="ARBA00004123"/>
    </source>
</evidence>
<evidence type="ECO:0000256" key="4">
    <source>
        <dbReference type="ARBA" id="ARBA00022737"/>
    </source>
</evidence>
<dbReference type="GO" id="GO:0008143">
    <property type="term" value="F:poly(A) binding"/>
    <property type="evidence" value="ECO:0007669"/>
    <property type="project" value="InterPro"/>
</dbReference>
<keyword evidence="6" id="KW-0862">Zinc</keyword>
<feature type="compositionally biased region" description="Basic and acidic residues" evidence="8">
    <location>
        <begin position="579"/>
        <end position="599"/>
    </location>
</feature>
<evidence type="ECO:0000256" key="3">
    <source>
        <dbReference type="ARBA" id="ARBA00022723"/>
    </source>
</evidence>
<dbReference type="VEuPathDB" id="FungiDB:PLEOSDRAFT_1112906"/>
<reference evidence="11" key="1">
    <citation type="journal article" date="2014" name="Proc. Natl. Acad. Sci. U.S.A.">
        <title>Extensive sampling of basidiomycete genomes demonstrates inadequacy of the white-rot/brown-rot paradigm for wood decay fungi.</title>
        <authorList>
            <person name="Riley R."/>
            <person name="Salamov A.A."/>
            <person name="Brown D.W."/>
            <person name="Nagy L.G."/>
            <person name="Floudas D."/>
            <person name="Held B.W."/>
            <person name="Levasseur A."/>
            <person name="Lombard V."/>
            <person name="Morin E."/>
            <person name="Otillar R."/>
            <person name="Lindquist E.A."/>
            <person name="Sun H."/>
            <person name="LaButti K.M."/>
            <person name="Schmutz J."/>
            <person name="Jabbour D."/>
            <person name="Luo H."/>
            <person name="Baker S.E."/>
            <person name="Pisabarro A.G."/>
            <person name="Walton J.D."/>
            <person name="Blanchette R.A."/>
            <person name="Henrissat B."/>
            <person name="Martin F."/>
            <person name="Cullen D."/>
            <person name="Hibbett D.S."/>
            <person name="Grigoriev I.V."/>
        </authorList>
    </citation>
    <scope>NUCLEOTIDE SEQUENCE [LARGE SCALE GENOMIC DNA]</scope>
    <source>
        <strain evidence="11">PC15</strain>
    </source>
</reference>
<dbReference type="STRING" id="1137138.A0A067NJH1"/>
<sequence>MAFGLVIGTERALALQNVIQDELTKRGFSSEPDPVMAEYITIMMINNKTPAQLTAELEDLIGAEYDASFTDWLFVEAAKGAADADLPAQAPTPAQSADPVSSADVASTPASDTLRRVPPAARSGVYQQAITQAIPSTATTGHKRSASARSPSPSHPNKSRRTDLPTGPRAMQRDGSTNGPSHSRSLADRIGGPAHRSNHRQDEIQARIDNIVSNSNGVPDGSNMMMGGGFGGGMGMPGAMGGGMDMGMANPMMLQEMMMNQMALMAQMASSMGMMNPNPQFGMPMQGMPGGEMGMFPGGNMGGFQGPQPNGHTGGGRERGRGGWGGGRGRGGHPSSVEPHIPETNGATITEVPIVAPTPTPATVASSAAVPPQPQRIPYALPERPQTPSLCKFGLKCTNAHCRYSHPSPVATPESGVVLSNEACENGKDCKDKDCIKAHVSPAVLNPNAAEQPPPTPQPIVAPPVVRHPPAASNTVPCRFGASCTRPNCSFSHPPRHSAVQCRFGSGCTRAACPYQHPEGRVLPTSFHRGLSTNAPMVSVPNPEPGSMGAPSPHKSVKFNSAASVKERLKEIEEKKLQAEKAVKDAEAAANASKKDDPKPAAIAAA</sequence>
<feature type="domain" description="Nab2 type CCCH zinc finger 4" evidence="9">
    <location>
        <begin position="387"/>
        <end position="407"/>
    </location>
</feature>
<dbReference type="InParanoid" id="A0A067NJH1"/>
<dbReference type="Gene3D" id="4.10.1000.40">
    <property type="match status" value="2"/>
</dbReference>
<evidence type="ECO:0000256" key="7">
    <source>
        <dbReference type="ARBA" id="ARBA00023242"/>
    </source>
</evidence>
<comment type="similarity">
    <text evidence="2">Belongs to the ZC3H14 family.</text>
</comment>
<proteinExistence type="inferred from homology"/>
<organism evidence="10 11">
    <name type="scientific">Pleurotus ostreatus (strain PC15)</name>
    <name type="common">Oyster mushroom</name>
    <dbReference type="NCBI Taxonomy" id="1137138"/>
    <lineage>
        <taxon>Eukaryota</taxon>
        <taxon>Fungi</taxon>
        <taxon>Dikarya</taxon>
        <taxon>Basidiomycota</taxon>
        <taxon>Agaricomycotina</taxon>
        <taxon>Agaricomycetes</taxon>
        <taxon>Agaricomycetidae</taxon>
        <taxon>Agaricales</taxon>
        <taxon>Pleurotineae</taxon>
        <taxon>Pleurotaceae</taxon>
        <taxon>Pleurotus</taxon>
    </lineage>
</organism>
<protein>
    <recommendedName>
        <fullName evidence="9">Nab2 type CCCH zinc finger 4 domain-containing protein</fullName>
    </recommendedName>
</protein>
<dbReference type="Pfam" id="PF14608">
    <property type="entry name" value="zf-CCCH_2"/>
    <property type="match status" value="2"/>
</dbReference>
<evidence type="ECO:0000256" key="8">
    <source>
        <dbReference type="SAM" id="MobiDB-lite"/>
    </source>
</evidence>
<evidence type="ECO:0000256" key="2">
    <source>
        <dbReference type="ARBA" id="ARBA00008423"/>
    </source>
</evidence>
<feature type="compositionally biased region" description="Polar residues" evidence="8">
    <location>
        <begin position="174"/>
        <end position="184"/>
    </location>
</feature>
<keyword evidence="7" id="KW-0539">Nucleus</keyword>
<feature type="region of interest" description="Disordered" evidence="8">
    <location>
        <begin position="579"/>
        <end position="606"/>
    </location>
</feature>
<evidence type="ECO:0000259" key="9">
    <source>
        <dbReference type="Pfam" id="PF21803"/>
    </source>
</evidence>
<dbReference type="GO" id="GO:0043488">
    <property type="term" value="P:regulation of mRNA stability"/>
    <property type="evidence" value="ECO:0007669"/>
    <property type="project" value="InterPro"/>
</dbReference>
<dbReference type="AlphaFoldDB" id="A0A067NJH1"/>
<dbReference type="OrthoDB" id="438553at2759"/>
<comment type="subcellular location">
    <subcellularLocation>
        <location evidence="1">Nucleus</location>
    </subcellularLocation>
</comment>
<dbReference type="Pfam" id="PF21803">
    <property type="entry name" value="Nab2-zf4"/>
    <property type="match status" value="2"/>
</dbReference>
<feature type="region of interest" description="Disordered" evidence="8">
    <location>
        <begin position="533"/>
        <end position="562"/>
    </location>
</feature>
<feature type="compositionally biased region" description="Low complexity" evidence="8">
    <location>
        <begin position="85"/>
        <end position="107"/>
    </location>
</feature>
<feature type="compositionally biased region" description="Low complexity" evidence="8">
    <location>
        <begin position="357"/>
        <end position="370"/>
    </location>
</feature>
<dbReference type="GO" id="GO:0005737">
    <property type="term" value="C:cytoplasm"/>
    <property type="evidence" value="ECO:0007669"/>
    <property type="project" value="TreeGrafter"/>
</dbReference>
<dbReference type="Proteomes" id="UP000027073">
    <property type="component" value="Unassembled WGS sequence"/>
</dbReference>
<feature type="region of interest" description="Disordered" evidence="8">
    <location>
        <begin position="85"/>
        <end position="200"/>
    </location>
</feature>
<evidence type="ECO:0000313" key="10">
    <source>
        <dbReference type="EMBL" id="KDQ28198.1"/>
    </source>
</evidence>
<dbReference type="HOGENOM" id="CLU_031482_0_0_1"/>
<evidence type="ECO:0000313" key="11">
    <source>
        <dbReference type="Proteomes" id="UP000027073"/>
    </source>
</evidence>
<dbReference type="GO" id="GO:0005634">
    <property type="term" value="C:nucleus"/>
    <property type="evidence" value="ECO:0007669"/>
    <property type="project" value="UniProtKB-SubCell"/>
</dbReference>
<gene>
    <name evidence="10" type="ORF">PLEOSDRAFT_1112906</name>
</gene>
<dbReference type="PANTHER" id="PTHR14738">
    <property type="entry name" value="ZINC FINGER CCCH DOMAIN-CONTAINING PROTEIN 14"/>
    <property type="match status" value="1"/>
</dbReference>
<keyword evidence="5" id="KW-0863">Zinc-finger</keyword>
<evidence type="ECO:0000256" key="5">
    <source>
        <dbReference type="ARBA" id="ARBA00022771"/>
    </source>
</evidence>
<dbReference type="InterPro" id="IPR043094">
    <property type="entry name" value="Nab2/ZC3H14_N_sf"/>
</dbReference>
<feature type="region of interest" description="Disordered" evidence="8">
    <location>
        <begin position="357"/>
        <end position="382"/>
    </location>
</feature>
<dbReference type="InterPro" id="IPR040366">
    <property type="entry name" value="Nab2/ZC3H14"/>
</dbReference>
<dbReference type="Gene3D" id="1.10.340.40">
    <property type="entry name" value="Nuclear abundant poly(A) RNA-bind protein 2, N-terminal domain"/>
    <property type="match status" value="1"/>
</dbReference>
<accession>A0A067NJH1</accession>